<dbReference type="Gene3D" id="3.90.1200.10">
    <property type="match status" value="1"/>
</dbReference>
<evidence type="ECO:0000313" key="2">
    <source>
        <dbReference type="EMBL" id="TRO83746.1"/>
    </source>
</evidence>
<dbReference type="InterPro" id="IPR002575">
    <property type="entry name" value="Aminoglycoside_PTrfase"/>
</dbReference>
<proteinExistence type="predicted"/>
<organism evidence="2 3">
    <name type="scientific">Trichloromonas acetexigens</name>
    <dbReference type="NCBI Taxonomy" id="38815"/>
    <lineage>
        <taxon>Bacteria</taxon>
        <taxon>Pseudomonadati</taxon>
        <taxon>Thermodesulfobacteriota</taxon>
        <taxon>Desulfuromonadia</taxon>
        <taxon>Desulfuromonadales</taxon>
        <taxon>Trichloromonadaceae</taxon>
        <taxon>Trichloromonas</taxon>
    </lineage>
</organism>
<dbReference type="RefSeq" id="WP_092052409.1">
    <property type="nucleotide sequence ID" value="NZ_FOJJ01000001.1"/>
</dbReference>
<dbReference type="PANTHER" id="PTHR43883">
    <property type="entry name" value="SLR0207 PROTEIN"/>
    <property type="match status" value="1"/>
</dbReference>
<dbReference type="InterPro" id="IPR027417">
    <property type="entry name" value="P-loop_NTPase"/>
</dbReference>
<evidence type="ECO:0000259" key="1">
    <source>
        <dbReference type="Pfam" id="PF01636"/>
    </source>
</evidence>
<dbReference type="SUPFAM" id="SSF52540">
    <property type="entry name" value="P-loop containing nucleoside triphosphate hydrolases"/>
    <property type="match status" value="1"/>
</dbReference>
<dbReference type="PANTHER" id="PTHR43883:SF1">
    <property type="entry name" value="GLUCONOKINASE"/>
    <property type="match status" value="1"/>
</dbReference>
<protein>
    <submittedName>
        <fullName evidence="2">AAA family ATPase</fullName>
    </submittedName>
</protein>
<feature type="domain" description="Aminoglycoside phosphotransferase" evidence="1">
    <location>
        <begin position="99"/>
        <end position="285"/>
    </location>
</feature>
<accession>A0A550JKJ5</accession>
<sequence>MEHPALHQAMLKSTFYPGEAGPVEFHETHISRLYLTHDHVYKLKKPVNFQFLDFTTLEKRHFYCNEELRLNQRLCSDTYLDVLEIRQDGDSFHLGAGSGEIIDYLLRMKRLPEGRMLSNLLTAADPTLPGEMERLGRHLAYWHRTQPPVGGDENADLERTRRNWDENLRQSAPLVENLLTADAQNRMREEVEHFLTEQAPLLRKRQSTGQVIDGHGDLHAEHICLTDPIRIYDCIEFNERFRLADRLADLAFLLMDLDYRGRRDLSAGVLQAYDETWGTDLDAPRLLRFYKSYRAWVRGKVLGFLAQDPEADAATRTDALARGRRYFSLALGYLCRRPSLILTCGLMGTGKSVLAAELATALGAIHLRSDELRKELAGLSPSSRDLSAFGEGLYHREATERTYRALADRAELHLAAGRTVIVDASFAEKGRRDDFRDLARRQQRPLAILWLNCPDELLLERLRQRRGDASDGRPELLAAQKRIFQPPCGESRVLPVDTRDEVAYNVQRIICHLANPEFLKEQP</sequence>
<dbReference type="EMBL" id="VJVV01000001">
    <property type="protein sequence ID" value="TRO83746.1"/>
    <property type="molecule type" value="Genomic_DNA"/>
</dbReference>
<name>A0A550JKJ5_9BACT</name>
<dbReference type="Proteomes" id="UP000317155">
    <property type="component" value="Unassembled WGS sequence"/>
</dbReference>
<evidence type="ECO:0000313" key="3">
    <source>
        <dbReference type="Proteomes" id="UP000317155"/>
    </source>
</evidence>
<reference evidence="2 3" key="1">
    <citation type="submission" date="2019-07" db="EMBL/GenBank/DDBJ databases">
        <title>Insights of Desulfuromonas acetexigens electromicrobiology.</title>
        <authorList>
            <person name="Katuri K."/>
            <person name="Sapireddy V."/>
            <person name="Shaw D.R."/>
            <person name="Saikaly P."/>
        </authorList>
    </citation>
    <scope>NUCLEOTIDE SEQUENCE [LARGE SCALE GENOMIC DNA]</scope>
    <source>
        <strain evidence="2 3">2873</strain>
    </source>
</reference>
<dbReference type="SUPFAM" id="SSF56112">
    <property type="entry name" value="Protein kinase-like (PK-like)"/>
    <property type="match status" value="1"/>
</dbReference>
<dbReference type="InterPro" id="IPR052732">
    <property type="entry name" value="Cell-binding_unc_protein"/>
</dbReference>
<dbReference type="Pfam" id="PF13671">
    <property type="entry name" value="AAA_33"/>
    <property type="match status" value="1"/>
</dbReference>
<dbReference type="Gene3D" id="3.40.50.300">
    <property type="entry name" value="P-loop containing nucleotide triphosphate hydrolases"/>
    <property type="match status" value="1"/>
</dbReference>
<comment type="caution">
    <text evidence="2">The sequence shown here is derived from an EMBL/GenBank/DDBJ whole genome shotgun (WGS) entry which is preliminary data.</text>
</comment>
<dbReference type="Pfam" id="PF01636">
    <property type="entry name" value="APH"/>
    <property type="match status" value="1"/>
</dbReference>
<keyword evidence="3" id="KW-1185">Reference proteome</keyword>
<dbReference type="OrthoDB" id="9810277at2"/>
<gene>
    <name evidence="2" type="ORF">FL622_00760</name>
</gene>
<dbReference type="InterPro" id="IPR011009">
    <property type="entry name" value="Kinase-like_dom_sf"/>
</dbReference>
<dbReference type="AlphaFoldDB" id="A0A550JKJ5"/>